<dbReference type="Pfam" id="PF00378">
    <property type="entry name" value="ECH_1"/>
    <property type="match status" value="1"/>
</dbReference>
<dbReference type="InterPro" id="IPR029045">
    <property type="entry name" value="ClpP/crotonase-like_dom_sf"/>
</dbReference>
<dbReference type="PANTHER" id="PTHR42964">
    <property type="entry name" value="ENOYL-COA HYDRATASE"/>
    <property type="match status" value="1"/>
</dbReference>
<dbReference type="SUPFAM" id="SSF52096">
    <property type="entry name" value="ClpP/crotonase"/>
    <property type="match status" value="1"/>
</dbReference>
<dbReference type="Gene3D" id="3.90.226.10">
    <property type="entry name" value="2-enoyl-CoA Hydratase, Chain A, domain 1"/>
    <property type="match status" value="1"/>
</dbReference>
<evidence type="ECO:0000313" key="2">
    <source>
        <dbReference type="EMBL" id="KZD01550.1"/>
    </source>
</evidence>
<proteinExistence type="inferred from homology"/>
<protein>
    <submittedName>
        <fullName evidence="2">Enoyl-CoA hydratase</fullName>
    </submittedName>
</protein>
<name>A0A154VJS7_9PROT</name>
<dbReference type="InterPro" id="IPR014748">
    <property type="entry name" value="Enoyl-CoA_hydra_C"/>
</dbReference>
<dbReference type="GO" id="GO:0003824">
    <property type="term" value="F:catalytic activity"/>
    <property type="evidence" value="ECO:0007669"/>
    <property type="project" value="UniProtKB-ARBA"/>
</dbReference>
<dbReference type="Proteomes" id="UP000076400">
    <property type="component" value="Unassembled WGS sequence"/>
</dbReference>
<dbReference type="FunFam" id="3.90.226.10:FF:000066">
    <property type="entry name" value="Enoyl-CoA hydratase"/>
    <property type="match status" value="1"/>
</dbReference>
<evidence type="ECO:0000256" key="1">
    <source>
        <dbReference type="ARBA" id="ARBA00005254"/>
    </source>
</evidence>
<organism evidence="2 3">
    <name type="scientific">Oceanibaculum pacificum</name>
    <dbReference type="NCBI Taxonomy" id="580166"/>
    <lineage>
        <taxon>Bacteria</taxon>
        <taxon>Pseudomonadati</taxon>
        <taxon>Pseudomonadota</taxon>
        <taxon>Alphaproteobacteria</taxon>
        <taxon>Rhodospirillales</taxon>
        <taxon>Oceanibaculaceae</taxon>
        <taxon>Oceanibaculum</taxon>
    </lineage>
</organism>
<dbReference type="InterPro" id="IPR051683">
    <property type="entry name" value="Enoyl-CoA_Hydratase/Isomerase"/>
</dbReference>
<dbReference type="GO" id="GO:0008300">
    <property type="term" value="P:isoprenoid catabolic process"/>
    <property type="evidence" value="ECO:0007669"/>
    <property type="project" value="TreeGrafter"/>
</dbReference>
<dbReference type="EMBL" id="LPXN01000156">
    <property type="protein sequence ID" value="KZD01550.1"/>
    <property type="molecule type" value="Genomic_DNA"/>
</dbReference>
<comment type="caution">
    <text evidence="2">The sequence shown here is derived from an EMBL/GenBank/DDBJ whole genome shotgun (WGS) entry which is preliminary data.</text>
</comment>
<reference evidence="2 3" key="1">
    <citation type="submission" date="2015-12" db="EMBL/GenBank/DDBJ databases">
        <title>Genome sequence of Oceanibaculum pacificum MCCC 1A02656.</title>
        <authorList>
            <person name="Lu L."/>
            <person name="Lai Q."/>
            <person name="Shao Z."/>
            <person name="Qian P."/>
        </authorList>
    </citation>
    <scope>NUCLEOTIDE SEQUENCE [LARGE SCALE GENOMIC DNA]</scope>
    <source>
        <strain evidence="2 3">MCCC 1A02656</strain>
    </source>
</reference>
<dbReference type="OrthoDB" id="9795613at2"/>
<keyword evidence="3" id="KW-1185">Reference proteome</keyword>
<gene>
    <name evidence="2" type="ORF">AUP43_13800</name>
</gene>
<dbReference type="AlphaFoldDB" id="A0A154VJS7"/>
<dbReference type="CDD" id="cd06558">
    <property type="entry name" value="crotonase-like"/>
    <property type="match status" value="1"/>
</dbReference>
<dbReference type="STRING" id="580166.AUP43_13800"/>
<dbReference type="Gene3D" id="1.10.12.10">
    <property type="entry name" value="Lyase 2-enoyl-coa Hydratase, Chain A, domain 2"/>
    <property type="match status" value="1"/>
</dbReference>
<dbReference type="PANTHER" id="PTHR42964:SF1">
    <property type="entry name" value="POLYKETIDE BIOSYNTHESIS ENOYL-COA HYDRATASE PKSH-RELATED"/>
    <property type="match status" value="1"/>
</dbReference>
<evidence type="ECO:0000313" key="3">
    <source>
        <dbReference type="Proteomes" id="UP000076400"/>
    </source>
</evidence>
<dbReference type="RefSeq" id="WP_067559676.1">
    <property type="nucleotide sequence ID" value="NZ_LPXN01000156.1"/>
</dbReference>
<comment type="similarity">
    <text evidence="1">Belongs to the enoyl-CoA hydratase/isomerase family.</text>
</comment>
<accession>A0A154VJS7</accession>
<dbReference type="InterPro" id="IPR001753">
    <property type="entry name" value="Enoyl-CoA_hydra/iso"/>
</dbReference>
<sequence>MADPTLTLTRRPDGVATLRLNRPDIHNAFDDVLIGEMTALLKEIAEDASIRLLILASEGKSFSAGADLGWMQRMASYGERENFTDAVALTELMEALDSLPMPVVGRIQGAAMGGGVGLVACCDIAIAVDSAKFSLSEVRLGIIPAAIGPYVLRAIGTRQARRYFLTGERFDAETAKRIGLLHEVVPADQLDAAVDEMVATLLLAGPMATRAAKDLIAAIEGKELDGNLRRDTAARIARTRATPEGKEGIAAFLEKRKPNWVAQ</sequence>